<proteinExistence type="predicted"/>
<evidence type="ECO:0000313" key="1">
    <source>
        <dbReference type="EMBL" id="MBM3226947.1"/>
    </source>
</evidence>
<feature type="non-terminal residue" evidence="1">
    <location>
        <position position="1"/>
    </location>
</feature>
<comment type="caution">
    <text evidence="1">The sequence shown here is derived from an EMBL/GenBank/DDBJ whole genome shotgun (WGS) entry which is preliminary data.</text>
</comment>
<gene>
    <name evidence="1" type="ORF">FJZ47_24540</name>
</gene>
<dbReference type="SUPFAM" id="SSF48452">
    <property type="entry name" value="TPR-like"/>
    <property type="match status" value="1"/>
</dbReference>
<organism evidence="1 2">
    <name type="scientific">Tectimicrobiota bacterium</name>
    <dbReference type="NCBI Taxonomy" id="2528274"/>
    <lineage>
        <taxon>Bacteria</taxon>
        <taxon>Pseudomonadati</taxon>
        <taxon>Nitrospinota/Tectimicrobiota group</taxon>
        <taxon>Candidatus Tectimicrobiota</taxon>
    </lineage>
</organism>
<name>A0A938B373_UNCTE</name>
<dbReference type="EMBL" id="VGLS01001120">
    <property type="protein sequence ID" value="MBM3226947.1"/>
    <property type="molecule type" value="Genomic_DNA"/>
</dbReference>
<evidence type="ECO:0000313" key="2">
    <source>
        <dbReference type="Proteomes" id="UP000712673"/>
    </source>
</evidence>
<protein>
    <submittedName>
        <fullName evidence="1">Tetratricopeptide repeat protein</fullName>
    </submittedName>
</protein>
<dbReference type="AlphaFoldDB" id="A0A938B373"/>
<sequence>GVDRVGATAQALGQWAEAEAAYRESLGLRRQQRERLGETPETVRDLSIALNRVGATAQALGQWEDARQLYQEALLLGRRLALAFPSHVEYQQTVKRLEDKLTELPTAPLSTSQASARDH</sequence>
<dbReference type="Proteomes" id="UP000712673">
    <property type="component" value="Unassembled WGS sequence"/>
</dbReference>
<accession>A0A938B373</accession>
<dbReference type="InterPro" id="IPR011990">
    <property type="entry name" value="TPR-like_helical_dom_sf"/>
</dbReference>
<dbReference type="Pfam" id="PF13374">
    <property type="entry name" value="TPR_10"/>
    <property type="match status" value="2"/>
</dbReference>
<reference evidence="1" key="1">
    <citation type="submission" date="2019-03" db="EMBL/GenBank/DDBJ databases">
        <title>Lake Tanganyika Metagenome-Assembled Genomes (MAGs).</title>
        <authorList>
            <person name="Tran P."/>
        </authorList>
    </citation>
    <scope>NUCLEOTIDE SEQUENCE</scope>
    <source>
        <strain evidence="1">K_DeepCast_65m_m2_066</strain>
    </source>
</reference>
<dbReference type="Gene3D" id="1.25.40.10">
    <property type="entry name" value="Tetratricopeptide repeat domain"/>
    <property type="match status" value="1"/>
</dbReference>